<dbReference type="Gene3D" id="2.60.40.1080">
    <property type="match status" value="1"/>
</dbReference>
<comment type="caution">
    <text evidence="3">The sequence shown here is derived from an EMBL/GenBank/DDBJ whole genome shotgun (WGS) entry which is preliminary data.</text>
</comment>
<feature type="domain" description="BIG2" evidence="2">
    <location>
        <begin position="25"/>
        <end position="97"/>
    </location>
</feature>
<feature type="chain" id="PRO_5038644898" evidence="1">
    <location>
        <begin position="18"/>
        <end position="258"/>
    </location>
</feature>
<feature type="signal peptide" evidence="1">
    <location>
        <begin position="1"/>
        <end position="17"/>
    </location>
</feature>
<organism evidence="3 4">
    <name type="scientific">Variimorphobacter saccharofermentans</name>
    <dbReference type="NCBI Taxonomy" id="2755051"/>
    <lineage>
        <taxon>Bacteria</taxon>
        <taxon>Bacillati</taxon>
        <taxon>Bacillota</taxon>
        <taxon>Clostridia</taxon>
        <taxon>Lachnospirales</taxon>
        <taxon>Lachnospiraceae</taxon>
        <taxon>Variimorphobacter</taxon>
    </lineage>
</organism>
<dbReference type="SMART" id="SM00635">
    <property type="entry name" value="BID_2"/>
    <property type="match status" value="1"/>
</dbReference>
<protein>
    <submittedName>
        <fullName evidence="3">Ig-like domain-containing protein</fullName>
    </submittedName>
</protein>
<evidence type="ECO:0000313" key="4">
    <source>
        <dbReference type="Proteomes" id="UP000574276"/>
    </source>
</evidence>
<reference evidence="3 4" key="1">
    <citation type="submission" date="2020-07" db="EMBL/GenBank/DDBJ databases">
        <title>Characterization and genome sequencing of isolate MD1, a novel member within the family Lachnospiraceae.</title>
        <authorList>
            <person name="Rettenmaier R."/>
            <person name="Di Bello L."/>
            <person name="Zinser C."/>
            <person name="Scheitz K."/>
            <person name="Liebl W."/>
            <person name="Zverlov V."/>
        </authorList>
    </citation>
    <scope>NUCLEOTIDE SEQUENCE [LARGE SCALE GENOMIC DNA]</scope>
    <source>
        <strain evidence="3 4">MD1</strain>
    </source>
</reference>
<dbReference type="InterPro" id="IPR008964">
    <property type="entry name" value="Invasin/intimin_cell_adhesion"/>
</dbReference>
<accession>A0A839K480</accession>
<dbReference type="SUPFAM" id="SSF49373">
    <property type="entry name" value="Invasin/intimin cell-adhesion fragments"/>
    <property type="match status" value="1"/>
</dbReference>
<dbReference type="AlphaFoldDB" id="A0A839K480"/>
<gene>
    <name evidence="3" type="ORF">H0486_17705</name>
</gene>
<dbReference type="Proteomes" id="UP000574276">
    <property type="component" value="Unassembled WGS sequence"/>
</dbReference>
<dbReference type="Pfam" id="PF02368">
    <property type="entry name" value="Big_2"/>
    <property type="match status" value="1"/>
</dbReference>
<name>A0A839K480_9FIRM</name>
<keyword evidence="4" id="KW-1185">Reference proteome</keyword>
<evidence type="ECO:0000259" key="2">
    <source>
        <dbReference type="SMART" id="SM00635"/>
    </source>
</evidence>
<sequence>MVIILAAAMLAPVSVPFMDNYAIAEAATVKISNKKLSLKVGETKALKITGTTKKVTWTSSKKSVATVSSKGKVTAKSAGTATITATVNKKKYTCKVTVTKKLGPNERELGNLTITIPEGWTYEFNPIMLNPSMADLVQSQILTPPNASYGNDIQIYAEYTGKKAPAYADIKGDIARYYTEEELAFSSDIKITNLNVSDFTTNHGTAFRAAYTLTVDGTAYNMVVYEFYIDNYYLKFTVSDTENLNMDATAVTVINSIK</sequence>
<dbReference type="EMBL" id="JACEGA010000001">
    <property type="protein sequence ID" value="MBB2184705.1"/>
    <property type="molecule type" value="Genomic_DNA"/>
</dbReference>
<evidence type="ECO:0000313" key="3">
    <source>
        <dbReference type="EMBL" id="MBB2184705.1"/>
    </source>
</evidence>
<evidence type="ECO:0000256" key="1">
    <source>
        <dbReference type="SAM" id="SignalP"/>
    </source>
</evidence>
<dbReference type="InterPro" id="IPR003343">
    <property type="entry name" value="Big_2"/>
</dbReference>
<keyword evidence="1" id="KW-0732">Signal</keyword>
<proteinExistence type="predicted"/>